<evidence type="ECO:0000313" key="7">
    <source>
        <dbReference type="Proteomes" id="UP000299102"/>
    </source>
</evidence>
<keyword evidence="7" id="KW-1185">Reference proteome</keyword>
<keyword evidence="1" id="KW-0547">Nucleotide-binding</keyword>
<dbReference type="Pfam" id="PF20209">
    <property type="entry name" value="DUF6570"/>
    <property type="match status" value="1"/>
</dbReference>
<gene>
    <name evidence="6" type="ORF">EVAR_53524_1</name>
</gene>
<dbReference type="PANTHER" id="PTHR47642:SF7">
    <property type="entry name" value="ATP-DEPENDENT DNA HELICASE PIF1"/>
    <property type="match status" value="1"/>
</dbReference>
<evidence type="ECO:0000313" key="6">
    <source>
        <dbReference type="EMBL" id="GBP70860.1"/>
    </source>
</evidence>
<comment type="catalytic activity">
    <reaction evidence="1">
        <text>ATP + H2O = ADP + phosphate + H(+)</text>
        <dbReference type="Rhea" id="RHEA:13065"/>
        <dbReference type="ChEBI" id="CHEBI:15377"/>
        <dbReference type="ChEBI" id="CHEBI:15378"/>
        <dbReference type="ChEBI" id="CHEBI:30616"/>
        <dbReference type="ChEBI" id="CHEBI:43474"/>
        <dbReference type="ChEBI" id="CHEBI:456216"/>
        <dbReference type="EC" id="5.6.2.3"/>
    </reaction>
</comment>
<reference evidence="6 7" key="1">
    <citation type="journal article" date="2019" name="Commun. Biol.">
        <title>The bagworm genome reveals a unique fibroin gene that provides high tensile strength.</title>
        <authorList>
            <person name="Kono N."/>
            <person name="Nakamura H."/>
            <person name="Ohtoshi R."/>
            <person name="Tomita M."/>
            <person name="Numata K."/>
            <person name="Arakawa K."/>
        </authorList>
    </citation>
    <scope>NUCLEOTIDE SEQUENCE [LARGE SCALE GENOMIC DNA]</scope>
</reference>
<feature type="compositionally biased region" description="Low complexity" evidence="2">
    <location>
        <begin position="253"/>
        <end position="269"/>
    </location>
</feature>
<sequence>MDEHPEFDIIDITCKMSVKMLNTVEMSSQEAAWYLLREPMSNSSTAVVLHQLYFPRNEIKQLCCDNDNLDYDTEVAGIIHKPDVHRHLMADSRAHPNLDLQMASLKSLGCVRPLSLIYSGASADEVEERSLVPRSRSRARLRRNATMTHAFSIAYNHTIADQPEEHMDISDLPLPSRSNVLTEAQDAAASTSATPSAEPPTIVARKSKAQKQREYRQRIAASRSPAQAIAAREIEYRKTAQLQTMQSWSNDVQTGTQRQLTHQQHQTSTAEPAQVTIQPGTSSDQIKVQQTQSTWNTKWASSIMRFKSTFLDNDFGYACSICDRLWFKNDLKPITTAQLEVISEWFIKENRRLCREEYEMVCNTCKRLLNKKSMPPLAKVNGFSYPNQPPDLPPLDPISERLISPRLPFMQVRRLRHDFSYGIIGQVINVPVDVQEMVKCLPRQLNEDDVINVNIKGNLAYKSVYIRGYMSKSTISAWLNVLQKSPLYRLYEINVDLSKLHPTMQFLDNIQDDPSNHIENISAENTPESEILASRQHTMMWNEEDCLNIARGHQATPLNIIYDRHAEELSFPSIYFGEPRRFNKGVSVTPYMIATSEIRRRDRRGATPQKILYVAMKILRLRMVDGIYSTCRNVSVTENVTRRMLEDTEFLKEYVVQNLAFMKTVPNSVQYWASRKRDLFALIRQLGKPTVFLTISANEIHWMKLLTVLLKLSKKYPGKTANDLNTSERCTLVSDDPVTCCIYFYRLVASRKPHAHILLWLNDDPRETVSESMPKQSIVEKLSSVARDDVPNNSIYANQIHKHTYTCTKQGETTCRFGIPYWPMPTTRVLIPIPQSDGRRRTLQQKAKELRTSLGEHRYAGMDEFLNANGLTYVSYLDIVRSTLRRPTLVFRRNFDELMTNTFNPYLAGEVNSNIDIQFILDDYSCAEYIVEYVNKSAHGMSNLRRELTTMMQEHPDHDYIDQLQALSNKLLNAFEMSAQEAAWYLLRQPMSETSRHVVYIPTVWPKERQCRRKRRQQLDREGVDEDSTDIWTKNVIQRYEERPASLEHVYLAEFASWYANANDFVDEEDDVHVDDDEDCEAVPEAKTSRAPKEYRRRLLGRIIRYRRYDIDDTVNYKREMVLLYVQFRNEMSEIIDQMKFLQLFDDNKDTIMERRSVYETNLNIENVMKELEATMILQNDDKSNLQEEKSREQRFSIVKKRSNVMTQRQYCELLRTTNPEQREIIVEVIFRLHGCGDNVSEALQIFLTGPAGCGKICTLKCSMETCNRYTQEHDSMNNAYIAYASTDEISMLSSAILQTNNYRLQQITGIYGRPFAGVLVVLCGDFRQLLPVRASPCYRMPINQLGGPFLWHSIDCFPLIRVVRQTGERFSTILTKIGVGLKLSIDNMALIQSRHKSTSWCKEKVPNAVRLYCSNTEVDSYNRGAIINAYNCLAHDIMLGYSSEQEKAQC</sequence>
<feature type="compositionally biased region" description="Low complexity" evidence="2">
    <location>
        <begin position="187"/>
        <end position="201"/>
    </location>
</feature>
<dbReference type="Pfam" id="PF05970">
    <property type="entry name" value="PIF1"/>
    <property type="match status" value="1"/>
</dbReference>
<dbReference type="EC" id="5.6.2.3" evidence="1"/>
<dbReference type="InterPro" id="IPR025476">
    <property type="entry name" value="Helitron_helicase-like"/>
</dbReference>
<keyword evidence="1" id="KW-0233">DNA recombination</keyword>
<evidence type="ECO:0000256" key="1">
    <source>
        <dbReference type="RuleBase" id="RU363044"/>
    </source>
</evidence>
<dbReference type="GO" id="GO:0016887">
    <property type="term" value="F:ATP hydrolysis activity"/>
    <property type="evidence" value="ECO:0007669"/>
    <property type="project" value="RHEA"/>
</dbReference>
<dbReference type="EMBL" id="BGZK01001088">
    <property type="protein sequence ID" value="GBP70860.1"/>
    <property type="molecule type" value="Genomic_DNA"/>
</dbReference>
<evidence type="ECO:0000256" key="2">
    <source>
        <dbReference type="SAM" id="MobiDB-lite"/>
    </source>
</evidence>
<dbReference type="GO" id="GO:0006310">
    <property type="term" value="P:DNA recombination"/>
    <property type="evidence" value="ECO:0007669"/>
    <property type="project" value="UniProtKB-KW"/>
</dbReference>
<keyword evidence="1" id="KW-0234">DNA repair</keyword>
<protein>
    <recommendedName>
        <fullName evidence="1">ATP-dependent DNA helicase</fullName>
        <ecNumber evidence="1">5.6.2.3</ecNumber>
    </recommendedName>
</protein>
<dbReference type="InterPro" id="IPR027417">
    <property type="entry name" value="P-loop_NTPase"/>
</dbReference>
<name>A0A4C1Y5T3_EUMVA</name>
<keyword evidence="1" id="KW-0378">Hydrolase</keyword>
<keyword evidence="1" id="KW-0227">DNA damage</keyword>
<feature type="region of interest" description="Disordered" evidence="2">
    <location>
        <begin position="183"/>
        <end position="211"/>
    </location>
</feature>
<dbReference type="InterPro" id="IPR046700">
    <property type="entry name" value="DUF6570"/>
</dbReference>
<evidence type="ECO:0000259" key="3">
    <source>
        <dbReference type="Pfam" id="PF05970"/>
    </source>
</evidence>
<evidence type="ECO:0000259" key="5">
    <source>
        <dbReference type="Pfam" id="PF20209"/>
    </source>
</evidence>
<comment type="similarity">
    <text evidence="1">Belongs to the helicase family.</text>
</comment>
<dbReference type="STRING" id="151549.A0A4C1Y5T3"/>
<dbReference type="Proteomes" id="UP000299102">
    <property type="component" value="Unassembled WGS sequence"/>
</dbReference>
<comment type="cofactor">
    <cofactor evidence="1">
        <name>Mg(2+)</name>
        <dbReference type="ChEBI" id="CHEBI:18420"/>
    </cofactor>
</comment>
<accession>A0A4C1Y5T3</accession>
<feature type="region of interest" description="Disordered" evidence="2">
    <location>
        <begin position="249"/>
        <end position="274"/>
    </location>
</feature>
<comment type="caution">
    <text evidence="6">The sequence shown here is derived from an EMBL/GenBank/DDBJ whole genome shotgun (WGS) entry which is preliminary data.</text>
</comment>
<feature type="domain" description="DUF6570" evidence="5">
    <location>
        <begin position="371"/>
        <end position="497"/>
    </location>
</feature>
<keyword evidence="1" id="KW-0067">ATP-binding</keyword>
<dbReference type="Pfam" id="PF14214">
    <property type="entry name" value="Helitron_like_N"/>
    <property type="match status" value="1"/>
</dbReference>
<feature type="domain" description="Helitron helicase-like" evidence="4">
    <location>
        <begin position="648"/>
        <end position="748"/>
    </location>
</feature>
<feature type="domain" description="DNA helicase Pif1-like DEAD-box helicase" evidence="3">
    <location>
        <begin position="1286"/>
        <end position="1370"/>
    </location>
</feature>
<dbReference type="PANTHER" id="PTHR47642">
    <property type="entry name" value="ATP-DEPENDENT DNA HELICASE"/>
    <property type="match status" value="1"/>
</dbReference>
<dbReference type="GO" id="GO:0043139">
    <property type="term" value="F:5'-3' DNA helicase activity"/>
    <property type="evidence" value="ECO:0007669"/>
    <property type="project" value="UniProtKB-EC"/>
</dbReference>
<dbReference type="Gene3D" id="3.40.50.300">
    <property type="entry name" value="P-loop containing nucleotide triphosphate hydrolases"/>
    <property type="match status" value="1"/>
</dbReference>
<dbReference type="InterPro" id="IPR051055">
    <property type="entry name" value="PIF1_helicase"/>
</dbReference>
<dbReference type="GO" id="GO:0005524">
    <property type="term" value="F:ATP binding"/>
    <property type="evidence" value="ECO:0007669"/>
    <property type="project" value="UniProtKB-KW"/>
</dbReference>
<keyword evidence="1" id="KW-0347">Helicase</keyword>
<dbReference type="InterPro" id="IPR010285">
    <property type="entry name" value="DNA_helicase_pif1-like_DEAD"/>
</dbReference>
<organism evidence="6 7">
    <name type="scientific">Eumeta variegata</name>
    <name type="common">Bagworm moth</name>
    <name type="synonym">Eumeta japonica</name>
    <dbReference type="NCBI Taxonomy" id="151549"/>
    <lineage>
        <taxon>Eukaryota</taxon>
        <taxon>Metazoa</taxon>
        <taxon>Ecdysozoa</taxon>
        <taxon>Arthropoda</taxon>
        <taxon>Hexapoda</taxon>
        <taxon>Insecta</taxon>
        <taxon>Pterygota</taxon>
        <taxon>Neoptera</taxon>
        <taxon>Endopterygota</taxon>
        <taxon>Lepidoptera</taxon>
        <taxon>Glossata</taxon>
        <taxon>Ditrysia</taxon>
        <taxon>Tineoidea</taxon>
        <taxon>Psychidae</taxon>
        <taxon>Oiketicinae</taxon>
        <taxon>Eumeta</taxon>
    </lineage>
</organism>
<evidence type="ECO:0000259" key="4">
    <source>
        <dbReference type="Pfam" id="PF14214"/>
    </source>
</evidence>
<dbReference type="OrthoDB" id="416437at2759"/>
<proteinExistence type="inferred from homology"/>
<dbReference type="GO" id="GO:0006281">
    <property type="term" value="P:DNA repair"/>
    <property type="evidence" value="ECO:0007669"/>
    <property type="project" value="UniProtKB-KW"/>
</dbReference>
<dbReference type="GO" id="GO:0000723">
    <property type="term" value="P:telomere maintenance"/>
    <property type="evidence" value="ECO:0007669"/>
    <property type="project" value="InterPro"/>
</dbReference>